<dbReference type="RefSeq" id="WP_206253775.1">
    <property type="nucleotide sequence ID" value="NZ_CP071060.1"/>
</dbReference>
<reference evidence="1 2" key="1">
    <citation type="submission" date="2021-02" db="EMBL/GenBank/DDBJ databases">
        <title>Niveibacterium changnyeongensis HC41.</title>
        <authorList>
            <person name="Kang M."/>
        </authorList>
    </citation>
    <scope>NUCLEOTIDE SEQUENCE [LARGE SCALE GENOMIC DNA]</scope>
    <source>
        <strain evidence="1 2">HC41</strain>
    </source>
</reference>
<dbReference type="InterPro" id="IPR017748">
    <property type="entry name" value="TagF"/>
</dbReference>
<dbReference type="Pfam" id="PF09867">
    <property type="entry name" value="TagF_N"/>
    <property type="match status" value="1"/>
</dbReference>
<accession>A0ABX7M2F7</accession>
<organism evidence="1 2">
    <name type="scientific">Niveibacterium microcysteis</name>
    <dbReference type="NCBI Taxonomy" id="2811415"/>
    <lineage>
        <taxon>Bacteria</taxon>
        <taxon>Pseudomonadati</taxon>
        <taxon>Pseudomonadota</taxon>
        <taxon>Betaproteobacteria</taxon>
        <taxon>Rhodocyclales</taxon>
        <taxon>Rhodocyclaceae</taxon>
        <taxon>Niveibacterium</taxon>
    </lineage>
</organism>
<protein>
    <submittedName>
        <fullName evidence="1">Type VI secretion system-associated protein TagF</fullName>
    </submittedName>
</protein>
<proteinExistence type="predicted"/>
<dbReference type="NCBIfam" id="TIGR03373">
    <property type="entry name" value="VI_minor_4"/>
    <property type="match status" value="1"/>
</dbReference>
<name>A0ABX7M2F7_9RHOO</name>
<evidence type="ECO:0000313" key="1">
    <source>
        <dbReference type="EMBL" id="QSI75952.1"/>
    </source>
</evidence>
<dbReference type="Proteomes" id="UP000663570">
    <property type="component" value="Chromosome"/>
</dbReference>
<dbReference type="EMBL" id="CP071060">
    <property type="protein sequence ID" value="QSI75952.1"/>
    <property type="molecule type" value="Genomic_DNA"/>
</dbReference>
<sequence length="324" mass="35172">MTDLAGRVCYFGKLPGRADFVRSGNGAAILDPLDAWVAHGLELAASDPGWKSAYDRCAPVDFVFLGARSPVALVGRLVPSQDASQRRFPFIAAVALPTESPIGLMAEFPACFDTVWRLLATAMDAAVTSEDPRAALDELAAIEFSPPMLGRAETLMPEYDRLTLADVERRLREAGHPLVLRRSVLALGLLLEPLLTQASARMQRGLVLPLPAQGDARNALATWWAGAVAPFLARSDFEVGAFNVHRAGRPELMLSFAGADARVLEALLSATAAQDYLIDVCDAEWVEDYLDNDYAIRKLASYLDIPRLSLRQAADTFSEAFLGR</sequence>
<dbReference type="InterPro" id="IPR038225">
    <property type="entry name" value="TagF_sf"/>
</dbReference>
<evidence type="ECO:0000313" key="2">
    <source>
        <dbReference type="Proteomes" id="UP000663570"/>
    </source>
</evidence>
<dbReference type="Gene3D" id="3.40.1730.10">
    <property type="entry name" value="pa0076 domain"/>
    <property type="match status" value="1"/>
</dbReference>
<keyword evidence="2" id="KW-1185">Reference proteome</keyword>
<gene>
    <name evidence="1" type="primary">tagF</name>
    <name evidence="1" type="ORF">JY500_15910</name>
</gene>